<proteinExistence type="predicted"/>
<gene>
    <name evidence="1" type="ORF">Y1Q_0002470</name>
</gene>
<reference evidence="1 2" key="1">
    <citation type="journal article" date="2012" name="Genome Biol.">
        <title>Sequencing three crocodilian genomes to illuminate the evolution of archosaurs and amniotes.</title>
        <authorList>
            <person name="St John J.A."/>
            <person name="Braun E.L."/>
            <person name="Isberg S.R."/>
            <person name="Miles L.G."/>
            <person name="Chong A.Y."/>
            <person name="Gongora J."/>
            <person name="Dalzell P."/>
            <person name="Moran C."/>
            <person name="Bed'hom B."/>
            <person name="Abzhanov A."/>
            <person name="Burgess S.C."/>
            <person name="Cooksey A.M."/>
            <person name="Castoe T.A."/>
            <person name="Crawford N.G."/>
            <person name="Densmore L.D."/>
            <person name="Drew J.C."/>
            <person name="Edwards S.V."/>
            <person name="Faircloth B.C."/>
            <person name="Fujita M.K."/>
            <person name="Greenwold M.J."/>
            <person name="Hoffmann F.G."/>
            <person name="Howard J.M."/>
            <person name="Iguchi T."/>
            <person name="Janes D.E."/>
            <person name="Khan S.Y."/>
            <person name="Kohno S."/>
            <person name="de Koning A.J."/>
            <person name="Lance S.L."/>
            <person name="McCarthy F.M."/>
            <person name="McCormack J.E."/>
            <person name="Merchant M.E."/>
            <person name="Peterson D.G."/>
            <person name="Pollock D.D."/>
            <person name="Pourmand N."/>
            <person name="Raney B.J."/>
            <person name="Roessler K.A."/>
            <person name="Sanford J.R."/>
            <person name="Sawyer R.H."/>
            <person name="Schmidt C.J."/>
            <person name="Triplett E.W."/>
            <person name="Tuberville T.D."/>
            <person name="Venegas-Anaya M."/>
            <person name="Howard J.T."/>
            <person name="Jarvis E.D."/>
            <person name="Guillette L.J.Jr."/>
            <person name="Glenn T.C."/>
            <person name="Green R.E."/>
            <person name="Ray D.A."/>
        </authorList>
    </citation>
    <scope>NUCLEOTIDE SEQUENCE [LARGE SCALE GENOMIC DNA]</scope>
    <source>
        <strain evidence="1">KSC_2009_1</strain>
    </source>
</reference>
<protein>
    <submittedName>
        <fullName evidence="1">Uncharacterized protein</fullName>
    </submittedName>
</protein>
<sequence>MLTPTEGLRSSLLGSPLGSVPFALFGWGQKHDCLHYGSPVRSGCTPCSGILTACLNSLLRRVFAHHSSQRRP</sequence>
<evidence type="ECO:0000313" key="2">
    <source>
        <dbReference type="Proteomes" id="UP000050525"/>
    </source>
</evidence>
<comment type="caution">
    <text evidence="1">The sequence shown here is derived from an EMBL/GenBank/DDBJ whole genome shotgun (WGS) entry which is preliminary data.</text>
</comment>
<keyword evidence="2" id="KW-1185">Reference proteome</keyword>
<dbReference type="Proteomes" id="UP000050525">
    <property type="component" value="Unassembled WGS sequence"/>
</dbReference>
<organism evidence="1 2">
    <name type="scientific">Alligator mississippiensis</name>
    <name type="common">American alligator</name>
    <dbReference type="NCBI Taxonomy" id="8496"/>
    <lineage>
        <taxon>Eukaryota</taxon>
        <taxon>Metazoa</taxon>
        <taxon>Chordata</taxon>
        <taxon>Craniata</taxon>
        <taxon>Vertebrata</taxon>
        <taxon>Euteleostomi</taxon>
        <taxon>Archelosauria</taxon>
        <taxon>Archosauria</taxon>
        <taxon>Crocodylia</taxon>
        <taxon>Alligatoridae</taxon>
        <taxon>Alligatorinae</taxon>
        <taxon>Alligator</taxon>
    </lineage>
</organism>
<name>A0A151NBJ5_ALLMI</name>
<dbReference type="AlphaFoldDB" id="A0A151NBJ5"/>
<accession>A0A151NBJ5</accession>
<dbReference type="EMBL" id="AKHW03003565">
    <property type="protein sequence ID" value="KYO34170.1"/>
    <property type="molecule type" value="Genomic_DNA"/>
</dbReference>
<evidence type="ECO:0000313" key="1">
    <source>
        <dbReference type="EMBL" id="KYO34170.1"/>
    </source>
</evidence>